<reference evidence="1 2" key="1">
    <citation type="submission" date="2019-01" db="EMBL/GenBank/DDBJ databases">
        <title>Cytophagaceae bacterium strain CAR-16.</title>
        <authorList>
            <person name="Chen W.-M."/>
        </authorList>
    </citation>
    <scope>NUCLEOTIDE SEQUENCE [LARGE SCALE GENOMIC DNA]</scope>
    <source>
        <strain evidence="1 2">CAR-16</strain>
    </source>
</reference>
<name>A0A4Q1BZ74_9BACT</name>
<gene>
    <name evidence="1" type="ORF">ESB04_07850</name>
</gene>
<dbReference type="AlphaFoldDB" id="A0A4Q1BZ74"/>
<dbReference type="Proteomes" id="UP000289455">
    <property type="component" value="Unassembled WGS sequence"/>
</dbReference>
<keyword evidence="2" id="KW-1185">Reference proteome</keyword>
<protein>
    <submittedName>
        <fullName evidence="1">Uncharacterized protein</fullName>
    </submittedName>
</protein>
<evidence type="ECO:0000313" key="2">
    <source>
        <dbReference type="Proteomes" id="UP000289455"/>
    </source>
</evidence>
<sequence length="185" mass="21917">MKIDYSIKHSVPSFNLDTWLKGIEKEEPRIPYSKLKGLWDHYGELLDDFRAFLETKESVTDADGKTLTPVEIYNAIEYYKIRIEKLWLIFNLRLYKTTNVNKETQVRYIVMRAFWIDEKGKPFRKFSKNLGAENKVLVRGQIPHSDIKAVEDYILSLMEDLYYWEYISDAEAGTDSEGNIRIPRY</sequence>
<dbReference type="EMBL" id="SDHY01000004">
    <property type="protein sequence ID" value="RXK48858.1"/>
    <property type="molecule type" value="Genomic_DNA"/>
</dbReference>
<dbReference type="RefSeq" id="WP_129027182.1">
    <property type="nucleotide sequence ID" value="NZ_SDHY01000004.1"/>
</dbReference>
<proteinExistence type="predicted"/>
<accession>A0A4Q1BZ74</accession>
<organism evidence="1 2">
    <name type="scientific">Aquirufa rosea</name>
    <dbReference type="NCBI Taxonomy" id="2509241"/>
    <lineage>
        <taxon>Bacteria</taxon>
        <taxon>Pseudomonadati</taxon>
        <taxon>Bacteroidota</taxon>
        <taxon>Cytophagia</taxon>
        <taxon>Cytophagales</taxon>
        <taxon>Flectobacillaceae</taxon>
        <taxon>Aquirufa</taxon>
    </lineage>
</organism>
<comment type="caution">
    <text evidence="1">The sequence shown here is derived from an EMBL/GenBank/DDBJ whole genome shotgun (WGS) entry which is preliminary data.</text>
</comment>
<dbReference type="OrthoDB" id="9855796at2"/>
<evidence type="ECO:0000313" key="1">
    <source>
        <dbReference type="EMBL" id="RXK48858.1"/>
    </source>
</evidence>